<dbReference type="Gene3D" id="3.30.9.10">
    <property type="entry name" value="D-Amino Acid Oxidase, subunit A, domain 2"/>
    <property type="match status" value="1"/>
</dbReference>
<dbReference type="PANTHER" id="PTHR10961:SF7">
    <property type="entry name" value="FAD DEPENDENT OXIDOREDUCTASE DOMAIN-CONTAINING PROTEIN"/>
    <property type="match status" value="1"/>
</dbReference>
<gene>
    <name evidence="6" type="ORF">EDF62_0075</name>
</gene>
<accession>A0A4R6S6R7</accession>
<sequence length="386" mass="41319">MSERFDHIVVGGGVMGLAAAWQLALRGRSVVLLERFGRGHTRGASHGATRNMNNAYDEELYLDLYDEAFALWGELAEASGEQLLTLCGLVTHGDPTAVTNAHAALLARGAATEIITPDEAAARWPGMRFEGAVLVNRDAGRVHAATALEVFAAEANRHGADLRFEHRVAEITLTEGGAVVSGENAAGESFQLQASGVVVAAGAWSRELLRDHVVLPQLTVTEEHPAHFQPQPRFREPGAETWWPSFNHVRSVQDRDEDSDGARARTGSVYGMLTPGEGVKVGFHAVGDEVDPDDRRFRAPDLARAALRDYVAEWFPGLDPDTAAEISCTYTSTASGRFVLDRVGPITVAAGFSGHGFKFAPAIGRVLADAALGVAFPPAPFRLAAH</sequence>
<evidence type="ECO:0000256" key="2">
    <source>
        <dbReference type="ARBA" id="ARBA00022630"/>
    </source>
</evidence>
<dbReference type="OrthoDB" id="9806257at2"/>
<organism evidence="6 7">
    <name type="scientific">Leucobacter luti</name>
    <dbReference type="NCBI Taxonomy" id="340320"/>
    <lineage>
        <taxon>Bacteria</taxon>
        <taxon>Bacillati</taxon>
        <taxon>Actinomycetota</taxon>
        <taxon>Actinomycetes</taxon>
        <taxon>Micrococcales</taxon>
        <taxon>Microbacteriaceae</taxon>
        <taxon>Leucobacter</taxon>
    </lineage>
</organism>
<comment type="caution">
    <text evidence="6">The sequence shown here is derived from an EMBL/GenBank/DDBJ whole genome shotgun (WGS) entry which is preliminary data.</text>
</comment>
<evidence type="ECO:0000256" key="4">
    <source>
        <dbReference type="ARBA" id="ARBA00023002"/>
    </source>
</evidence>
<dbReference type="GO" id="GO:0050660">
    <property type="term" value="F:flavin adenine dinucleotide binding"/>
    <property type="evidence" value="ECO:0007669"/>
    <property type="project" value="InterPro"/>
</dbReference>
<dbReference type="RefSeq" id="WP_133615390.1">
    <property type="nucleotide sequence ID" value="NZ_SNYA01000001.1"/>
</dbReference>
<protein>
    <submittedName>
        <fullName evidence="6">Sarcosine oxidase</fullName>
    </submittedName>
</protein>
<dbReference type="InterPro" id="IPR045170">
    <property type="entry name" value="MTOX"/>
</dbReference>
<keyword evidence="3" id="KW-0274">FAD</keyword>
<dbReference type="SUPFAM" id="SSF51905">
    <property type="entry name" value="FAD/NAD(P)-binding domain"/>
    <property type="match status" value="1"/>
</dbReference>
<dbReference type="Proteomes" id="UP000295601">
    <property type="component" value="Unassembled WGS sequence"/>
</dbReference>
<dbReference type="GO" id="GO:0008115">
    <property type="term" value="F:sarcosine oxidase activity"/>
    <property type="evidence" value="ECO:0007669"/>
    <property type="project" value="TreeGrafter"/>
</dbReference>
<dbReference type="InterPro" id="IPR006076">
    <property type="entry name" value="FAD-dep_OxRdtase"/>
</dbReference>
<evidence type="ECO:0000256" key="3">
    <source>
        <dbReference type="ARBA" id="ARBA00022827"/>
    </source>
</evidence>
<keyword evidence="7" id="KW-1185">Reference proteome</keyword>
<dbReference type="Gene3D" id="3.50.50.60">
    <property type="entry name" value="FAD/NAD(P)-binding domain"/>
    <property type="match status" value="1"/>
</dbReference>
<name>A0A4R6S6R7_9MICO</name>
<reference evidence="6 7" key="1">
    <citation type="submission" date="2019-03" db="EMBL/GenBank/DDBJ databases">
        <title>Genomic analyses of the natural microbiome of Caenorhabditis elegans.</title>
        <authorList>
            <person name="Samuel B."/>
        </authorList>
    </citation>
    <scope>NUCLEOTIDE SEQUENCE [LARGE SCALE GENOMIC DNA]</scope>
    <source>
        <strain evidence="6 7">JUb18</strain>
    </source>
</reference>
<evidence type="ECO:0000313" key="6">
    <source>
        <dbReference type="EMBL" id="TDP95391.1"/>
    </source>
</evidence>
<evidence type="ECO:0000313" key="7">
    <source>
        <dbReference type="Proteomes" id="UP000295601"/>
    </source>
</evidence>
<feature type="domain" description="FAD dependent oxidoreductase" evidence="5">
    <location>
        <begin position="6"/>
        <end position="369"/>
    </location>
</feature>
<keyword evidence="4" id="KW-0560">Oxidoreductase</keyword>
<dbReference type="AlphaFoldDB" id="A0A4R6S6R7"/>
<dbReference type="InterPro" id="IPR036188">
    <property type="entry name" value="FAD/NAD-bd_sf"/>
</dbReference>
<keyword evidence="2" id="KW-0285">Flavoprotein</keyword>
<evidence type="ECO:0000259" key="5">
    <source>
        <dbReference type="Pfam" id="PF01266"/>
    </source>
</evidence>
<dbReference type="PANTHER" id="PTHR10961">
    <property type="entry name" value="PEROXISOMAL SARCOSINE OXIDASE"/>
    <property type="match status" value="1"/>
</dbReference>
<evidence type="ECO:0000256" key="1">
    <source>
        <dbReference type="ARBA" id="ARBA00001974"/>
    </source>
</evidence>
<dbReference type="EMBL" id="SNYA01000001">
    <property type="protein sequence ID" value="TDP95391.1"/>
    <property type="molecule type" value="Genomic_DNA"/>
</dbReference>
<comment type="cofactor">
    <cofactor evidence="1">
        <name>FAD</name>
        <dbReference type="ChEBI" id="CHEBI:57692"/>
    </cofactor>
</comment>
<proteinExistence type="predicted"/>
<dbReference type="SUPFAM" id="SSF54373">
    <property type="entry name" value="FAD-linked reductases, C-terminal domain"/>
    <property type="match status" value="1"/>
</dbReference>
<dbReference type="Pfam" id="PF01266">
    <property type="entry name" value="DAO"/>
    <property type="match status" value="1"/>
</dbReference>